<evidence type="ECO:0000313" key="3">
    <source>
        <dbReference type="Proteomes" id="UP000509771"/>
    </source>
</evidence>
<dbReference type="Pfam" id="PF14810">
    <property type="entry name" value="TGT_C2"/>
    <property type="match status" value="1"/>
</dbReference>
<reference evidence="2 3" key="1">
    <citation type="submission" date="2018-02" db="EMBL/GenBank/DDBJ databases">
        <title>Complete genome of Nitrosopumilus cobalaminigenes HCA1.</title>
        <authorList>
            <person name="Qin W."/>
            <person name="Zheng Y."/>
            <person name="Stahl D.A."/>
        </authorList>
    </citation>
    <scope>NUCLEOTIDE SEQUENCE [LARGE SCALE GENOMIC DNA]</scope>
    <source>
        <strain evidence="2 3">HCA1</strain>
    </source>
</reference>
<dbReference type="SUPFAM" id="SSF88802">
    <property type="entry name" value="Pre-PUA domain"/>
    <property type="match status" value="1"/>
</dbReference>
<keyword evidence="3" id="KW-1185">Reference proteome</keyword>
<dbReference type="GO" id="GO:0003723">
    <property type="term" value="F:RNA binding"/>
    <property type="evidence" value="ECO:0007669"/>
    <property type="project" value="InterPro"/>
</dbReference>
<protein>
    <submittedName>
        <fullName evidence="2">Queuine tRNA-ribosyltransferase</fullName>
    </submittedName>
</protein>
<dbReference type="PROSITE" id="PS50890">
    <property type="entry name" value="PUA"/>
    <property type="match status" value="1"/>
</dbReference>
<keyword evidence="2" id="KW-0808">Transferase</keyword>
<feature type="domain" description="PUA" evidence="1">
    <location>
        <begin position="76"/>
        <end position="149"/>
    </location>
</feature>
<dbReference type="InterPro" id="IPR036974">
    <property type="entry name" value="PUA_sf"/>
</dbReference>
<sequence>MDHILKLQQTLDALFGNGTSKSLPKDAEMTFSRKTGRIRTVSHKGKLLCTLRIDGSLAISTHFAQTLLKNKKFKENCVEINADAAPFVEQGRSVFCKHVVSCGKNVRIAADTPVLFKNQVIAVGRAILSSEMISDFDRGVAIKVRDSLKSRNEEIKS</sequence>
<name>A0A7D5M1J9_9ARCH</name>
<evidence type="ECO:0000259" key="1">
    <source>
        <dbReference type="SMART" id="SM00359"/>
    </source>
</evidence>
<organism evidence="2 3">
    <name type="scientific">Nitrosopumilus cobalaminigenes</name>
    <dbReference type="NCBI Taxonomy" id="1470066"/>
    <lineage>
        <taxon>Archaea</taxon>
        <taxon>Nitrososphaerota</taxon>
        <taxon>Nitrososphaeria</taxon>
        <taxon>Nitrosopumilales</taxon>
        <taxon>Nitrosopumilaceae</taxon>
        <taxon>Nitrosopumilus</taxon>
    </lineage>
</organism>
<dbReference type="InterPro" id="IPR038250">
    <property type="entry name" value="TGT_C2_sf"/>
</dbReference>
<dbReference type="InterPro" id="IPR002478">
    <property type="entry name" value="PUA"/>
</dbReference>
<dbReference type="InterPro" id="IPR029402">
    <property type="entry name" value="TGT_C2"/>
</dbReference>
<accession>A0A7D5M1J9</accession>
<dbReference type="Gene3D" id="3.10.450.90">
    <property type="entry name" value="ArcTGT, C2 domain"/>
    <property type="match status" value="1"/>
</dbReference>
<dbReference type="AlphaFoldDB" id="A0A7D5M1J9"/>
<dbReference type="EMBL" id="CP026993">
    <property type="protein sequence ID" value="QLH03555.1"/>
    <property type="molecule type" value="Genomic_DNA"/>
</dbReference>
<dbReference type="InterPro" id="IPR015947">
    <property type="entry name" value="PUA-like_sf"/>
</dbReference>
<dbReference type="OrthoDB" id="7576at2157"/>
<dbReference type="Proteomes" id="UP000509771">
    <property type="component" value="Chromosome"/>
</dbReference>
<proteinExistence type="predicted"/>
<dbReference type="CDD" id="cd21149">
    <property type="entry name" value="PUA_archaeosine_TGT"/>
    <property type="match status" value="1"/>
</dbReference>
<gene>
    <name evidence="2" type="ORF">C5F47_08405</name>
</gene>
<dbReference type="Pfam" id="PF01472">
    <property type="entry name" value="PUA"/>
    <property type="match status" value="1"/>
</dbReference>
<evidence type="ECO:0000313" key="2">
    <source>
        <dbReference type="EMBL" id="QLH03555.1"/>
    </source>
</evidence>
<dbReference type="NCBIfam" id="TIGR00451">
    <property type="entry name" value="unchar_dom_2"/>
    <property type="match status" value="1"/>
</dbReference>
<dbReference type="InterPro" id="IPR004521">
    <property type="entry name" value="Uncharacterised_CHP00451"/>
</dbReference>
<dbReference type="KEGG" id="ncl:C5F47_08405"/>
<dbReference type="SMART" id="SM00359">
    <property type="entry name" value="PUA"/>
    <property type="match status" value="1"/>
</dbReference>
<dbReference type="Gene3D" id="2.30.130.10">
    <property type="entry name" value="PUA domain"/>
    <property type="match status" value="1"/>
</dbReference>
<dbReference type="SUPFAM" id="SSF88697">
    <property type="entry name" value="PUA domain-like"/>
    <property type="match status" value="1"/>
</dbReference>
<dbReference type="GO" id="GO:0016740">
    <property type="term" value="F:transferase activity"/>
    <property type="evidence" value="ECO:0007669"/>
    <property type="project" value="UniProtKB-KW"/>
</dbReference>
<dbReference type="GeneID" id="56060077"/>
<dbReference type="RefSeq" id="WP_179360671.1">
    <property type="nucleotide sequence ID" value="NZ_CP026993.1"/>
</dbReference>